<dbReference type="KEGG" id="srn:A4G23_04521"/>
<keyword evidence="3" id="KW-1185">Reference proteome</keyword>
<organism evidence="2 3">
    <name type="scientific">Streptomyces rubrolavendulae</name>
    <dbReference type="NCBI Taxonomy" id="285473"/>
    <lineage>
        <taxon>Bacteria</taxon>
        <taxon>Bacillati</taxon>
        <taxon>Actinomycetota</taxon>
        <taxon>Actinomycetes</taxon>
        <taxon>Kitasatosporales</taxon>
        <taxon>Streptomycetaceae</taxon>
        <taxon>Streptomyces</taxon>
    </lineage>
</organism>
<proteinExistence type="predicted"/>
<accession>A0A1D8G8A4</accession>
<feature type="region of interest" description="Disordered" evidence="1">
    <location>
        <begin position="1"/>
        <end position="34"/>
    </location>
</feature>
<reference evidence="2 3" key="1">
    <citation type="submission" date="2016-09" db="EMBL/GenBank/DDBJ databases">
        <title>Streptomyces rubrolavendulae MJM4426 Genome sequencing and assembly.</title>
        <authorList>
            <person name="Kim J.-G."/>
        </authorList>
    </citation>
    <scope>NUCLEOTIDE SEQUENCE [LARGE SCALE GENOMIC DNA]</scope>
    <source>
        <strain evidence="2 3">MJM4426</strain>
    </source>
</reference>
<sequence length="34" mass="3683">MLIGQRCSRSQSAPEAALSVSLPWQPSSAPLERE</sequence>
<evidence type="ECO:0000313" key="2">
    <source>
        <dbReference type="EMBL" id="AOT61633.1"/>
    </source>
</evidence>
<name>A0A1D8G8A4_9ACTN</name>
<gene>
    <name evidence="2" type="ORF">A4G23_04521</name>
</gene>
<evidence type="ECO:0000313" key="3">
    <source>
        <dbReference type="Proteomes" id="UP000095349"/>
    </source>
</evidence>
<evidence type="ECO:0000256" key="1">
    <source>
        <dbReference type="SAM" id="MobiDB-lite"/>
    </source>
</evidence>
<dbReference type="AlphaFoldDB" id="A0A1D8G8A4"/>
<dbReference type="Proteomes" id="UP000095349">
    <property type="component" value="Chromosome"/>
</dbReference>
<protein>
    <submittedName>
        <fullName evidence="2">Uncharacterized protein</fullName>
    </submittedName>
</protein>
<dbReference type="EMBL" id="CP017316">
    <property type="protein sequence ID" value="AOT61633.1"/>
    <property type="molecule type" value="Genomic_DNA"/>
</dbReference>